<proteinExistence type="predicted"/>
<sequence>MHGLVMGDLATEVMAGLSDDDARDEVMDLVGPVRGDRPDAFPDVRDPGAIEEVREAFGPFYWLHYQPRDGAIEVRDVGWLH</sequence>
<evidence type="ECO:0000313" key="1">
    <source>
        <dbReference type="EMBL" id="QPP05257.1"/>
    </source>
</evidence>
<name>A0A7T1T2N6_9ACTN</name>
<dbReference type="EMBL" id="CP048882">
    <property type="protein sequence ID" value="QPP05257.1"/>
    <property type="molecule type" value="Genomic_DNA"/>
</dbReference>
<keyword evidence="2" id="KW-1185">Reference proteome</keyword>
<protein>
    <submittedName>
        <fullName evidence="1">Uncharacterized protein</fullName>
    </submittedName>
</protein>
<dbReference type="KEGG" id="sbat:G4Z16_01370"/>
<dbReference type="Proteomes" id="UP000595046">
    <property type="component" value="Chromosome"/>
</dbReference>
<accession>A0A7T1T2N6</accession>
<evidence type="ECO:0000313" key="2">
    <source>
        <dbReference type="Proteomes" id="UP000595046"/>
    </source>
</evidence>
<dbReference type="AlphaFoldDB" id="A0A7T1T2N6"/>
<organism evidence="1 2">
    <name type="scientific">Streptomyces bathyalis</name>
    <dbReference type="NCBI Taxonomy" id="2710756"/>
    <lineage>
        <taxon>Bacteria</taxon>
        <taxon>Bacillati</taxon>
        <taxon>Actinomycetota</taxon>
        <taxon>Actinomycetes</taxon>
        <taxon>Kitasatosporales</taxon>
        <taxon>Streptomycetaceae</taxon>
        <taxon>Streptomyces</taxon>
    </lineage>
</organism>
<reference evidence="2" key="1">
    <citation type="submission" date="2020-02" db="EMBL/GenBank/DDBJ databases">
        <title>Streptomyces sp. ASO4wet.</title>
        <authorList>
            <person name="Risdian C."/>
            <person name="Landwehr W."/>
            <person name="Schupp P."/>
            <person name="Wink J."/>
        </authorList>
    </citation>
    <scope>NUCLEOTIDE SEQUENCE [LARGE SCALE GENOMIC DNA]</scope>
    <source>
        <strain evidence="2">ASO4wet</strain>
    </source>
</reference>
<gene>
    <name evidence="1" type="ORF">G4Z16_01370</name>
</gene>